<dbReference type="InterPro" id="IPR027417">
    <property type="entry name" value="P-loop_NTPase"/>
</dbReference>
<dbReference type="Gene3D" id="1.25.40.20">
    <property type="entry name" value="Ankyrin repeat-containing domain"/>
    <property type="match status" value="2"/>
</dbReference>
<dbReference type="PROSITE" id="PS50297">
    <property type="entry name" value="ANK_REP_REGION"/>
    <property type="match status" value="2"/>
</dbReference>
<protein>
    <recommendedName>
        <fullName evidence="9">NACHT domain-containing protein</fullName>
    </recommendedName>
</protein>
<feature type="repeat" description="ANK" evidence="2">
    <location>
        <begin position="758"/>
        <end position="790"/>
    </location>
</feature>
<dbReference type="Proteomes" id="UP000758155">
    <property type="component" value="Unassembled WGS sequence"/>
</dbReference>
<feature type="region of interest" description="Disordered" evidence="3">
    <location>
        <begin position="932"/>
        <end position="955"/>
    </location>
</feature>
<keyword evidence="4" id="KW-0732">Signal</keyword>
<dbReference type="EMBL" id="SWKV01000100">
    <property type="protein sequence ID" value="KAF3032456.1"/>
    <property type="molecule type" value="Genomic_DNA"/>
</dbReference>
<feature type="repeat" description="ANK" evidence="2">
    <location>
        <begin position="724"/>
        <end position="756"/>
    </location>
</feature>
<evidence type="ECO:0000256" key="1">
    <source>
        <dbReference type="ARBA" id="ARBA00022737"/>
    </source>
</evidence>
<keyword evidence="1" id="KW-0677">Repeat</keyword>
<evidence type="ECO:0000259" key="6">
    <source>
        <dbReference type="Pfam" id="PF24883"/>
    </source>
</evidence>
<evidence type="ECO:0000256" key="2">
    <source>
        <dbReference type="PROSITE-ProRule" id="PRU00023"/>
    </source>
</evidence>
<dbReference type="SUPFAM" id="SSF48403">
    <property type="entry name" value="Ankyrin repeat"/>
    <property type="match status" value="1"/>
</dbReference>
<dbReference type="PANTHER" id="PTHR10039">
    <property type="entry name" value="AMELOGENIN"/>
    <property type="match status" value="1"/>
</dbReference>
<evidence type="ECO:0000256" key="4">
    <source>
        <dbReference type="SAM" id="SignalP"/>
    </source>
</evidence>
<feature type="signal peptide" evidence="4">
    <location>
        <begin position="1"/>
        <end position="23"/>
    </location>
</feature>
<evidence type="ECO:0000256" key="3">
    <source>
        <dbReference type="SAM" id="MobiDB-lite"/>
    </source>
</evidence>
<evidence type="ECO:0000259" key="5">
    <source>
        <dbReference type="Pfam" id="PF22939"/>
    </source>
</evidence>
<feature type="region of interest" description="Disordered" evidence="3">
    <location>
        <begin position="994"/>
        <end position="1025"/>
    </location>
</feature>
<dbReference type="InterPro" id="IPR054471">
    <property type="entry name" value="GPIID_WHD"/>
</dbReference>
<dbReference type="PANTHER" id="PTHR10039:SF15">
    <property type="entry name" value="NACHT DOMAIN-CONTAINING PROTEIN"/>
    <property type="match status" value="1"/>
</dbReference>
<dbReference type="Pfam" id="PF24883">
    <property type="entry name" value="NPHP3_N"/>
    <property type="match status" value="1"/>
</dbReference>
<sequence>MAEAVGLVASIIAILELSAKVLGYLNDVKDASTDRARCALEVANVHGLLEKLRRRIEERNDPDSWFQSARDVIKGGLLIQFEAALTKLRVGLTAGGRPRRAAEALRWKFKKEEVRDILDRVARLNVAMITALQMDQFEILKAVHTDTRHLPVMRSMLEDVQQRALVEDRKAERQALAKWISSSNYPAEHATVLKGRQKGTGEWFLRSQEFNSWLASPKMTLMCQGGRGTGKSMLSAIAIEHLLANARNESVAIAWVFINHKTQEEDNVRHLLAALLKQLVQAHASVAQHVESIFRKHAEDGSEISEDEVLSELRIASETLTTTYIVVDALDECINDNQRDQLLEHLQSLQSQADVRLLITSRVSPRGLQGALDMEIKARSDDLKRYVAGQTNKLPHCVKRSPMLQLEVQEKVAEAAGDMFLLATLYVKALCDQMTEKEVRLTLRSLGESKGSLDKAYKDVIARIESQSPKRIELAMRALSWVTLARRPLTESELLLALAVEADTDALDFTNLHEMEEVRSVCAGLIDVEVERRFVRLVHRTAQTYLDSIIDQWYPDARLEIARTCLTYLSYDTFRSGRCSSKKAMKRRYRDNEFVLYAAEYWGAHALDVQDAVCDQACSFLLDENLYSSAAQAVFVSKQPFFWDEKEHLQDRSLTAAQYIARYNLCSIMQQYLHSTKKDKAAILNPKAIDSTGGPHRGGTPLFIAATNGNVPLMALLIKNGAHDGGDIMHRAIAKNQTQVVLALLNAGVSVDSLGTYTGESALSNAVSKSRSELVQLLLNNNANIDLADSSQLSGTALITAALANDVCIITALLHAGAEPCKGGVSYDSPLEAAADKGHINVVNVLLDNELVQKDLNTINVALNAAAGKGRVDVAKSLLKAGANPDVVIENCNSLEAAVNNGHPELVKILYPFVVNKKDKTLDAYLSRAQQAASSTKEESENDVPALTDSDPESDLDSIISVTDALDESLDEDNLKGWADLMDKRNRWIRRDTFPVGGTDALSAHVTQKSSSSMGVYDDDSDSVA</sequence>
<dbReference type="AlphaFoldDB" id="A0A9P5BVX3"/>
<comment type="caution">
    <text evidence="7">The sequence shown here is derived from an EMBL/GenBank/DDBJ whole genome shotgun (WGS) entry which is preliminary data.</text>
</comment>
<dbReference type="SMART" id="SM00248">
    <property type="entry name" value="ANK"/>
    <property type="match status" value="7"/>
</dbReference>
<feature type="domain" description="GPI inositol-deacylase winged helix" evidence="5">
    <location>
        <begin position="473"/>
        <end position="547"/>
    </location>
</feature>
<dbReference type="PROSITE" id="PS50088">
    <property type="entry name" value="ANK_REPEAT"/>
    <property type="match status" value="3"/>
</dbReference>
<feature type="repeat" description="ANK" evidence="2">
    <location>
        <begin position="697"/>
        <end position="722"/>
    </location>
</feature>
<reference evidence="7" key="1">
    <citation type="submission" date="2019-04" db="EMBL/GenBank/DDBJ databases">
        <title>Sequencing of skin fungus with MAO and IRED activity.</title>
        <authorList>
            <person name="Marsaioli A.J."/>
            <person name="Bonatto J.M.C."/>
            <person name="Reis Junior O."/>
        </authorList>
    </citation>
    <scope>NUCLEOTIDE SEQUENCE</scope>
    <source>
        <strain evidence="7">28M1</strain>
    </source>
</reference>
<dbReference type="InterPro" id="IPR056884">
    <property type="entry name" value="NPHP3-like_N"/>
</dbReference>
<dbReference type="Pfam" id="PF22939">
    <property type="entry name" value="WHD_GPIID"/>
    <property type="match status" value="1"/>
</dbReference>
<accession>A0A9P5BVX3</accession>
<proteinExistence type="predicted"/>
<dbReference type="InterPro" id="IPR002110">
    <property type="entry name" value="Ankyrin_rpt"/>
</dbReference>
<gene>
    <name evidence="7" type="ORF">E8E12_001800</name>
</gene>
<dbReference type="InterPro" id="IPR036770">
    <property type="entry name" value="Ankyrin_rpt-contain_sf"/>
</dbReference>
<keyword evidence="2" id="KW-0040">ANK repeat</keyword>
<keyword evidence="8" id="KW-1185">Reference proteome</keyword>
<evidence type="ECO:0000313" key="8">
    <source>
        <dbReference type="Proteomes" id="UP000758155"/>
    </source>
</evidence>
<dbReference type="Gene3D" id="3.40.50.300">
    <property type="entry name" value="P-loop containing nucleotide triphosphate hydrolases"/>
    <property type="match status" value="1"/>
</dbReference>
<feature type="domain" description="Nephrocystin 3-like N-terminal" evidence="6">
    <location>
        <begin position="199"/>
        <end position="362"/>
    </location>
</feature>
<dbReference type="SUPFAM" id="SSF52540">
    <property type="entry name" value="P-loop containing nucleoside triphosphate hydrolases"/>
    <property type="match status" value="1"/>
</dbReference>
<organism evidence="7 8">
    <name type="scientific">Didymella heteroderae</name>
    <dbReference type="NCBI Taxonomy" id="1769908"/>
    <lineage>
        <taxon>Eukaryota</taxon>
        <taxon>Fungi</taxon>
        <taxon>Dikarya</taxon>
        <taxon>Ascomycota</taxon>
        <taxon>Pezizomycotina</taxon>
        <taxon>Dothideomycetes</taxon>
        <taxon>Pleosporomycetidae</taxon>
        <taxon>Pleosporales</taxon>
        <taxon>Pleosporineae</taxon>
        <taxon>Didymellaceae</taxon>
        <taxon>Didymella</taxon>
    </lineage>
</organism>
<evidence type="ECO:0000313" key="7">
    <source>
        <dbReference type="EMBL" id="KAF3032456.1"/>
    </source>
</evidence>
<dbReference type="Pfam" id="PF12796">
    <property type="entry name" value="Ank_2"/>
    <property type="match status" value="2"/>
</dbReference>
<name>A0A9P5BVX3_9PLEO</name>
<evidence type="ECO:0008006" key="9">
    <source>
        <dbReference type="Google" id="ProtNLM"/>
    </source>
</evidence>
<dbReference type="OrthoDB" id="195446at2759"/>
<feature type="chain" id="PRO_5040173199" description="NACHT domain-containing protein" evidence="4">
    <location>
        <begin position="24"/>
        <end position="1025"/>
    </location>
</feature>
<feature type="compositionally biased region" description="Polar residues" evidence="3">
    <location>
        <begin position="1005"/>
        <end position="1014"/>
    </location>
</feature>